<dbReference type="OrthoDB" id="406634at2759"/>
<dbReference type="Proteomes" id="UP000053477">
    <property type="component" value="Unassembled WGS sequence"/>
</dbReference>
<dbReference type="Pfam" id="PF02668">
    <property type="entry name" value="TauD"/>
    <property type="match status" value="1"/>
</dbReference>
<dbReference type="InterPro" id="IPR050411">
    <property type="entry name" value="AlphaKG_dependent_hydroxylases"/>
</dbReference>
<dbReference type="PANTHER" id="PTHR10696">
    <property type="entry name" value="GAMMA-BUTYROBETAINE HYDROXYLASE-RELATED"/>
    <property type="match status" value="1"/>
</dbReference>
<name>A0A0H2S8I2_9AGAM</name>
<dbReference type="PANTHER" id="PTHR10696:SF25">
    <property type="entry name" value="OXIDOREDUCTASE AIM17-RELATED"/>
    <property type="match status" value="1"/>
</dbReference>
<feature type="domain" description="TauD/TfdA-like" evidence="7">
    <location>
        <begin position="143"/>
        <end position="416"/>
    </location>
</feature>
<feature type="domain" description="Gamma-butyrobetaine hydroxylase-like N-terminal" evidence="8">
    <location>
        <begin position="48"/>
        <end position="117"/>
    </location>
</feature>
<evidence type="ECO:0000259" key="7">
    <source>
        <dbReference type="Pfam" id="PF02668"/>
    </source>
</evidence>
<dbReference type="Gene3D" id="3.30.2020.30">
    <property type="match status" value="1"/>
</dbReference>
<dbReference type="InParanoid" id="A0A0H2S8I2"/>
<evidence type="ECO:0000256" key="2">
    <source>
        <dbReference type="ARBA" id="ARBA00008654"/>
    </source>
</evidence>
<accession>A0A0H2S8I2</accession>
<dbReference type="CDD" id="cd00250">
    <property type="entry name" value="CAS_like"/>
    <property type="match status" value="1"/>
</dbReference>
<evidence type="ECO:0000313" key="9">
    <source>
        <dbReference type="EMBL" id="KLO20249.1"/>
    </source>
</evidence>
<keyword evidence="10" id="KW-1185">Reference proteome</keyword>
<evidence type="ECO:0000259" key="8">
    <source>
        <dbReference type="Pfam" id="PF06155"/>
    </source>
</evidence>
<evidence type="ECO:0000256" key="3">
    <source>
        <dbReference type="ARBA" id="ARBA00022723"/>
    </source>
</evidence>
<sequence length="437" mass="49740">MLRGSKAFITRTLRCRDSFSFCRRKTSTAGSFVSVLNKGRVSVPSLSAEFPFLWLRDSCQCASCVHPSTRQKLHKSSDIHPQIKPLRLMDKPDGLQIDWEPFDGRPEHASFYPSDFLRRHASPANLLQFHKEVPAQRWTSKHFANRSGPEELSFEYPVLLRDPQALHTAYTDLAKYGLVFIRNMPTERVADADCELRSFAQKFGMLRNTFYGETWDVKNIKNSKNIAYTNLDLGLHMDLLYFVEPPRYQILHCLRNKVDGGHSLFVDGLNAALELYESSPEEFFCLADTNVAFHYINDGHHLQCLHPTFVLDGKTGNQSPMSVVRDGKPYKISAINYSPPFQAPLPLDTPPSFYSALATYSDILNKASNRFTYLLREGEAVIFDNRRVLHGRTSFSDRGDSLNRDGETSRWLKGCYLEEDAVLDKRRVLAGNLLTGA</sequence>
<evidence type="ECO:0000256" key="6">
    <source>
        <dbReference type="ARBA" id="ARBA00023004"/>
    </source>
</evidence>
<dbReference type="InterPro" id="IPR042098">
    <property type="entry name" value="TauD-like_sf"/>
</dbReference>
<keyword evidence="5" id="KW-0560">Oxidoreductase</keyword>
<proteinExistence type="inferred from homology"/>
<evidence type="ECO:0000256" key="4">
    <source>
        <dbReference type="ARBA" id="ARBA00022964"/>
    </source>
</evidence>
<dbReference type="SUPFAM" id="SSF51197">
    <property type="entry name" value="Clavaminate synthase-like"/>
    <property type="match status" value="1"/>
</dbReference>
<dbReference type="InterPro" id="IPR003819">
    <property type="entry name" value="TauD/TfdA-like"/>
</dbReference>
<keyword evidence="3" id="KW-0479">Metal-binding</keyword>
<dbReference type="InterPro" id="IPR010376">
    <property type="entry name" value="GBBH-like_N"/>
</dbReference>
<dbReference type="EMBL" id="KQ085883">
    <property type="protein sequence ID" value="KLO20249.1"/>
    <property type="molecule type" value="Genomic_DNA"/>
</dbReference>
<keyword evidence="6" id="KW-0408">Iron</keyword>
<dbReference type="STRING" id="27342.A0A0H2S8I2"/>
<dbReference type="InterPro" id="IPR038492">
    <property type="entry name" value="GBBH-like_N_sf"/>
</dbReference>
<dbReference type="GO" id="GO:0045329">
    <property type="term" value="P:carnitine biosynthetic process"/>
    <property type="evidence" value="ECO:0007669"/>
    <property type="project" value="TreeGrafter"/>
</dbReference>
<evidence type="ECO:0000313" key="10">
    <source>
        <dbReference type="Proteomes" id="UP000053477"/>
    </source>
</evidence>
<comment type="similarity">
    <text evidence="2">Belongs to the gamma-BBH/TMLD family.</text>
</comment>
<protein>
    <submittedName>
        <fullName evidence="9">Clavaminate synthase-like protein</fullName>
    </submittedName>
</protein>
<keyword evidence="4" id="KW-0223">Dioxygenase</keyword>
<dbReference type="GO" id="GO:0016706">
    <property type="term" value="F:2-oxoglutarate-dependent dioxygenase activity"/>
    <property type="evidence" value="ECO:0007669"/>
    <property type="project" value="UniProtKB-ARBA"/>
</dbReference>
<dbReference type="GO" id="GO:0046872">
    <property type="term" value="F:metal ion binding"/>
    <property type="evidence" value="ECO:0007669"/>
    <property type="project" value="UniProtKB-KW"/>
</dbReference>
<dbReference type="AlphaFoldDB" id="A0A0H2S8I2"/>
<dbReference type="Gene3D" id="3.60.130.10">
    <property type="entry name" value="Clavaminate synthase-like"/>
    <property type="match status" value="1"/>
</dbReference>
<gene>
    <name evidence="9" type="ORF">SCHPADRAFT_816658</name>
</gene>
<organism evidence="9 10">
    <name type="scientific">Schizopora paradoxa</name>
    <dbReference type="NCBI Taxonomy" id="27342"/>
    <lineage>
        <taxon>Eukaryota</taxon>
        <taxon>Fungi</taxon>
        <taxon>Dikarya</taxon>
        <taxon>Basidiomycota</taxon>
        <taxon>Agaricomycotina</taxon>
        <taxon>Agaricomycetes</taxon>
        <taxon>Hymenochaetales</taxon>
        <taxon>Schizoporaceae</taxon>
        <taxon>Schizopora</taxon>
    </lineage>
</organism>
<comment type="cofactor">
    <cofactor evidence="1">
        <name>Fe(2+)</name>
        <dbReference type="ChEBI" id="CHEBI:29033"/>
    </cofactor>
</comment>
<evidence type="ECO:0000256" key="1">
    <source>
        <dbReference type="ARBA" id="ARBA00001954"/>
    </source>
</evidence>
<reference evidence="9 10" key="1">
    <citation type="submission" date="2015-04" db="EMBL/GenBank/DDBJ databases">
        <title>Complete genome sequence of Schizopora paradoxa KUC8140, a cosmopolitan wood degrader in East Asia.</title>
        <authorList>
            <consortium name="DOE Joint Genome Institute"/>
            <person name="Min B."/>
            <person name="Park H."/>
            <person name="Jang Y."/>
            <person name="Kim J.-J."/>
            <person name="Kim K.H."/>
            <person name="Pangilinan J."/>
            <person name="Lipzen A."/>
            <person name="Riley R."/>
            <person name="Grigoriev I.V."/>
            <person name="Spatafora J.W."/>
            <person name="Choi I.-G."/>
        </authorList>
    </citation>
    <scope>NUCLEOTIDE SEQUENCE [LARGE SCALE GENOMIC DNA]</scope>
    <source>
        <strain evidence="9 10">KUC8140</strain>
    </source>
</reference>
<dbReference type="Pfam" id="PF06155">
    <property type="entry name" value="GBBH-like_N"/>
    <property type="match status" value="1"/>
</dbReference>
<dbReference type="GO" id="GO:0005739">
    <property type="term" value="C:mitochondrion"/>
    <property type="evidence" value="ECO:0007669"/>
    <property type="project" value="TreeGrafter"/>
</dbReference>
<evidence type="ECO:0000256" key="5">
    <source>
        <dbReference type="ARBA" id="ARBA00023002"/>
    </source>
</evidence>